<feature type="region of interest" description="Disordered" evidence="2">
    <location>
        <begin position="1"/>
        <end position="42"/>
    </location>
</feature>
<dbReference type="GO" id="GO:0006935">
    <property type="term" value="P:chemotaxis"/>
    <property type="evidence" value="ECO:0007669"/>
    <property type="project" value="InterPro"/>
</dbReference>
<dbReference type="KEGG" id="xca:xcc-b100_2251"/>
<dbReference type="SUPFAM" id="SSF52172">
    <property type="entry name" value="CheY-like"/>
    <property type="match status" value="1"/>
</dbReference>
<dbReference type="Gene3D" id="2.30.30.40">
    <property type="entry name" value="SH3 Domains"/>
    <property type="match status" value="1"/>
</dbReference>
<feature type="domain" description="CheW-like" evidence="4">
    <location>
        <begin position="99"/>
        <end position="241"/>
    </location>
</feature>
<dbReference type="CDD" id="cd19924">
    <property type="entry name" value="REC_CheV-like"/>
    <property type="match status" value="1"/>
</dbReference>
<dbReference type="InterPro" id="IPR002545">
    <property type="entry name" value="CheW-lke_dom"/>
</dbReference>
<sequence>MGPDPEEDAEAPASCVPFSGESGVGNRESQKPGGASDTSSMWTARRLVRGTDRWPARRFPIPDSPFLLKLLRTPVDICPMTHDLLNRIDQRTRLAGHNRLALLLFRLGGRQLFGVNVFKVQEVLRRPELFQVPGLPTEFAGVADVRGRSVPVLDLGLAIGHPERDPHGDNGPGYLVVAEFNRSVQGFLVSGVERIVNIAVEDIHPPPELGAEATYLTAVTRFQGELIQVIDVESVLADIAKVSKDVQLDPGLQLVTSDRQFQVLVVDDSRVARQQIRSVLDQLGVAATLLSDGRQALDHLLQVAASGENPAERYAMVISDIEMPAMDGYTLTTEIRRTPGLQGLYVLLHTSLSGVFNNAMVEQVGANAFVAKYSAHELADYVLARLRVVAEAA</sequence>
<evidence type="ECO:0000313" key="6">
    <source>
        <dbReference type="Proteomes" id="UP000001188"/>
    </source>
</evidence>
<dbReference type="PROSITE" id="PS50851">
    <property type="entry name" value="CHEW"/>
    <property type="match status" value="1"/>
</dbReference>
<dbReference type="Gene3D" id="2.40.50.180">
    <property type="entry name" value="CheA-289, Domain 4"/>
    <property type="match status" value="1"/>
</dbReference>
<keyword evidence="1" id="KW-0597">Phosphoprotein</keyword>
<evidence type="ECO:0000256" key="2">
    <source>
        <dbReference type="SAM" id="MobiDB-lite"/>
    </source>
</evidence>
<dbReference type="AlphaFoldDB" id="B0RT20"/>
<evidence type="ECO:0000313" key="5">
    <source>
        <dbReference type="EMBL" id="CAP51606.1"/>
    </source>
</evidence>
<dbReference type="EMBL" id="AM920689">
    <property type="protein sequence ID" value="CAP51606.1"/>
    <property type="molecule type" value="Genomic_DNA"/>
</dbReference>
<dbReference type="HOGENOM" id="CLU_048995_0_0_6"/>
<dbReference type="PANTHER" id="PTHR47233">
    <property type="entry name" value="CHEMOTAXIS PROTEIN CHEV"/>
    <property type="match status" value="1"/>
</dbReference>
<organism evidence="5 6">
    <name type="scientific">Xanthomonas campestris pv. campestris (strain B100)</name>
    <dbReference type="NCBI Taxonomy" id="509169"/>
    <lineage>
        <taxon>Bacteria</taxon>
        <taxon>Pseudomonadati</taxon>
        <taxon>Pseudomonadota</taxon>
        <taxon>Gammaproteobacteria</taxon>
        <taxon>Lysobacterales</taxon>
        <taxon>Lysobacteraceae</taxon>
        <taxon>Xanthomonas</taxon>
    </lineage>
</organism>
<dbReference type="SUPFAM" id="SSF50341">
    <property type="entry name" value="CheW-like"/>
    <property type="match status" value="1"/>
</dbReference>
<feature type="domain" description="Response regulatory" evidence="3">
    <location>
        <begin position="262"/>
        <end position="387"/>
    </location>
</feature>
<gene>
    <name evidence="5" type="ORF">XCCB100_2251</name>
</gene>
<dbReference type="SMART" id="SM00448">
    <property type="entry name" value="REC"/>
    <property type="match status" value="1"/>
</dbReference>
<dbReference type="GO" id="GO:0000160">
    <property type="term" value="P:phosphorelay signal transduction system"/>
    <property type="evidence" value="ECO:0007669"/>
    <property type="project" value="InterPro"/>
</dbReference>
<dbReference type="Proteomes" id="UP000001188">
    <property type="component" value="Chromosome"/>
</dbReference>
<dbReference type="InterPro" id="IPR036061">
    <property type="entry name" value="CheW-like_dom_sf"/>
</dbReference>
<evidence type="ECO:0000256" key="1">
    <source>
        <dbReference type="PROSITE-ProRule" id="PRU00169"/>
    </source>
</evidence>
<proteinExistence type="predicted"/>
<accession>B0RT20</accession>
<dbReference type="InterPro" id="IPR011006">
    <property type="entry name" value="CheY-like_superfamily"/>
</dbReference>
<protein>
    <submittedName>
        <fullName evidence="5">Chemotaxis signal transduction protein</fullName>
    </submittedName>
</protein>
<feature type="modified residue" description="4-aspartylphosphate" evidence="1">
    <location>
        <position position="320"/>
    </location>
</feature>
<dbReference type="Gene3D" id="3.40.50.2300">
    <property type="match status" value="1"/>
</dbReference>
<name>B0RT20_XANCB</name>
<dbReference type="InterPro" id="IPR001789">
    <property type="entry name" value="Sig_transdc_resp-reg_receiver"/>
</dbReference>
<evidence type="ECO:0000259" key="3">
    <source>
        <dbReference type="PROSITE" id="PS50110"/>
    </source>
</evidence>
<dbReference type="PANTHER" id="PTHR47233:SF3">
    <property type="entry name" value="CHEMOTAXIS PROTEIN CHEV"/>
    <property type="match status" value="1"/>
</dbReference>
<feature type="compositionally biased region" description="Acidic residues" evidence="2">
    <location>
        <begin position="1"/>
        <end position="10"/>
    </location>
</feature>
<dbReference type="Pfam" id="PF01584">
    <property type="entry name" value="CheW"/>
    <property type="match status" value="1"/>
</dbReference>
<dbReference type="Pfam" id="PF00072">
    <property type="entry name" value="Response_reg"/>
    <property type="match status" value="1"/>
</dbReference>
<reference evidence="5 6" key="1">
    <citation type="journal article" date="2008" name="J. Biotechnol.">
        <title>The genome of Xanthomonas campestris pv. campestris B100 and its use for the reconstruction of metabolic pathways involved in xanthan biosynthesis.</title>
        <authorList>
            <person name="Vorholter F.J."/>
            <person name="Schneiker S."/>
            <person name="Goesmann A."/>
            <person name="Krause L."/>
            <person name="Bekel T."/>
            <person name="Kaiser O."/>
            <person name="Linke B."/>
            <person name="Patschkowski T."/>
            <person name="Ruckert C."/>
            <person name="Schmid J."/>
            <person name="Sidhu V.K."/>
            <person name="Sieber V."/>
            <person name="Tauch A."/>
            <person name="Watt S.A."/>
            <person name="Weisshaar B."/>
            <person name="Becker A."/>
            <person name="Niehaus K."/>
            <person name="Puhler A."/>
        </authorList>
    </citation>
    <scope>NUCLEOTIDE SEQUENCE [LARGE SCALE GENOMIC DNA]</scope>
    <source>
        <strain evidence="5 6">B100</strain>
    </source>
</reference>
<evidence type="ECO:0000259" key="4">
    <source>
        <dbReference type="PROSITE" id="PS50851"/>
    </source>
</evidence>
<dbReference type="SMART" id="SM00260">
    <property type="entry name" value="CheW"/>
    <property type="match status" value="1"/>
</dbReference>
<dbReference type="PROSITE" id="PS50110">
    <property type="entry name" value="RESPONSE_REGULATORY"/>
    <property type="match status" value="1"/>
</dbReference>